<evidence type="ECO:0000259" key="5">
    <source>
        <dbReference type="Pfam" id="PF01571"/>
    </source>
</evidence>
<dbReference type="SUPFAM" id="SSF101790">
    <property type="entry name" value="Aminomethyltransferase beta-barrel domain"/>
    <property type="match status" value="1"/>
</dbReference>
<dbReference type="InterPro" id="IPR027266">
    <property type="entry name" value="TrmE/GcvT-like"/>
</dbReference>
<evidence type="ECO:0000313" key="8">
    <source>
        <dbReference type="Proteomes" id="UP000437065"/>
    </source>
</evidence>
<dbReference type="Pfam" id="PF01571">
    <property type="entry name" value="GCV_T"/>
    <property type="match status" value="2"/>
</dbReference>
<evidence type="ECO:0000256" key="4">
    <source>
        <dbReference type="PIRSR" id="PIRSR006487-1"/>
    </source>
</evidence>
<comment type="catalytic activity">
    <reaction evidence="3">
        <text>N(6)-[(R)-S(8)-aminomethyldihydrolipoyl]-L-lysyl-[protein] + (6S)-5,6,7,8-tetrahydrofolate = N(6)-[(R)-dihydrolipoyl]-L-lysyl-[protein] + (6R)-5,10-methylene-5,6,7,8-tetrahydrofolate + NH4(+)</text>
        <dbReference type="Rhea" id="RHEA:16945"/>
        <dbReference type="Rhea" id="RHEA-COMP:10475"/>
        <dbReference type="Rhea" id="RHEA-COMP:10492"/>
        <dbReference type="ChEBI" id="CHEBI:15636"/>
        <dbReference type="ChEBI" id="CHEBI:28938"/>
        <dbReference type="ChEBI" id="CHEBI:57453"/>
        <dbReference type="ChEBI" id="CHEBI:83100"/>
        <dbReference type="ChEBI" id="CHEBI:83143"/>
        <dbReference type="EC" id="2.1.2.10"/>
    </reaction>
</comment>
<name>A0A6B0T195_9EURY</name>
<dbReference type="Gene3D" id="4.10.1250.10">
    <property type="entry name" value="Aminomethyltransferase fragment"/>
    <property type="match status" value="1"/>
</dbReference>
<dbReference type="InterPro" id="IPR028896">
    <property type="entry name" value="GcvT/YgfZ/DmdA"/>
</dbReference>
<dbReference type="HAMAP" id="MF_00259">
    <property type="entry name" value="GcvT"/>
    <property type="match status" value="1"/>
</dbReference>
<accession>A0A6B0T195</accession>
<dbReference type="Proteomes" id="UP000437065">
    <property type="component" value="Unassembled WGS sequence"/>
</dbReference>
<dbReference type="InterPro" id="IPR022903">
    <property type="entry name" value="GcvT_bac"/>
</dbReference>
<dbReference type="GO" id="GO:0004047">
    <property type="term" value="F:aminomethyltransferase activity"/>
    <property type="evidence" value="ECO:0007669"/>
    <property type="project" value="UniProtKB-UniRule"/>
</dbReference>
<feature type="domain" description="GCVT N-terminal" evidence="5">
    <location>
        <begin position="9"/>
        <end position="107"/>
    </location>
</feature>
<dbReference type="PANTHER" id="PTHR43757:SF2">
    <property type="entry name" value="AMINOMETHYLTRANSFERASE, MITOCHONDRIAL"/>
    <property type="match status" value="1"/>
</dbReference>
<dbReference type="Gene3D" id="2.40.30.110">
    <property type="entry name" value="Aminomethyltransferase beta-barrel domains"/>
    <property type="match status" value="1"/>
</dbReference>
<dbReference type="SUPFAM" id="SSF103025">
    <property type="entry name" value="Folate-binding domain"/>
    <property type="match status" value="1"/>
</dbReference>
<comment type="similarity">
    <text evidence="3">Belongs to the GcvT family.</text>
</comment>
<reference evidence="7 8" key="1">
    <citation type="submission" date="2019-12" db="EMBL/GenBank/DDBJ databases">
        <title>Isolation and characterization of three novel carbon monoxide-oxidizing members of Halobacteria from salione crusts and soils.</title>
        <authorList>
            <person name="Myers M.R."/>
            <person name="King G.M."/>
        </authorList>
    </citation>
    <scope>NUCLEOTIDE SEQUENCE [LARGE SCALE GENOMIC DNA]</scope>
    <source>
        <strain evidence="7 8">WSA2</strain>
    </source>
</reference>
<feature type="domain" description="Aminomethyltransferase C-terminal" evidence="6">
    <location>
        <begin position="320"/>
        <end position="395"/>
    </location>
</feature>
<dbReference type="FunFam" id="2.40.30.110:FF:000003">
    <property type="entry name" value="Aminomethyltransferase"/>
    <property type="match status" value="1"/>
</dbReference>
<sequence>MTLRKPPLREAHAERDAKFTEFGGWDMPVEFDSIRAEHAAVRESAGVFDVSHMGEIEVAGPDATTLLNRLTTNDVTGLSPGDAQYAAITREDGVMLDDTVVYRLPDEERPGHGANGDAAVGGDGVGETGGADRGDHETVPAYLFIPNAGHDAEMHERWVDHRDEWGLDCEVRNVTEDWAMFAVQGPDAPDLVADAVDDGGPDVRDLSRFSATFAPLAGADCWVARTGYTGEDGFEVLCPWSDAEAVWELFAADATPCGLGARDTLRIEEGFLLSGQDFDPEDEPRTPYEADIGFAVDLDAEFVGRDALAAQAEAGVEETFVGIELLDRGVPRHGYDVTNEDGHVVGTVTSGTMSPSLDKPIALGYLPVDLTDPGTEVRVVVRGREKRAKVVSVPFE</sequence>
<gene>
    <name evidence="3 7" type="primary">gcvT</name>
    <name evidence="7" type="ORF">GRX01_13915</name>
</gene>
<dbReference type="EC" id="2.1.2.10" evidence="3"/>
<organism evidence="7 8">
    <name type="scientific">Halobaculum saliterrae</name>
    <dbReference type="NCBI Taxonomy" id="2073113"/>
    <lineage>
        <taxon>Archaea</taxon>
        <taxon>Methanobacteriati</taxon>
        <taxon>Methanobacteriota</taxon>
        <taxon>Stenosarchaea group</taxon>
        <taxon>Halobacteria</taxon>
        <taxon>Halobacteriales</taxon>
        <taxon>Haloferacaceae</taxon>
        <taxon>Halobaculum</taxon>
    </lineage>
</organism>
<dbReference type="EMBL" id="WUUS01000009">
    <property type="protein sequence ID" value="MXR42431.1"/>
    <property type="molecule type" value="Genomic_DNA"/>
</dbReference>
<dbReference type="PANTHER" id="PTHR43757">
    <property type="entry name" value="AMINOMETHYLTRANSFERASE"/>
    <property type="match status" value="1"/>
</dbReference>
<dbReference type="Pfam" id="PF08669">
    <property type="entry name" value="GCV_T_C"/>
    <property type="match status" value="1"/>
</dbReference>
<evidence type="ECO:0000256" key="3">
    <source>
        <dbReference type="HAMAP-Rule" id="MF_00259"/>
    </source>
</evidence>
<dbReference type="GO" id="GO:0032259">
    <property type="term" value="P:methylation"/>
    <property type="evidence" value="ECO:0007669"/>
    <property type="project" value="UniProtKB-KW"/>
</dbReference>
<dbReference type="OrthoDB" id="2001at2157"/>
<evidence type="ECO:0000256" key="2">
    <source>
        <dbReference type="ARBA" id="ARBA00022679"/>
    </source>
</evidence>
<dbReference type="InterPro" id="IPR029043">
    <property type="entry name" value="GcvT/YgfZ_C"/>
</dbReference>
<protein>
    <recommendedName>
        <fullName evidence="3">Probable aminomethyltransferase</fullName>
        <ecNumber evidence="3">2.1.2.10</ecNumber>
    </recommendedName>
    <alternativeName>
        <fullName evidence="3">Glycine cleavage system T protein</fullName>
    </alternativeName>
</protein>
<keyword evidence="8" id="KW-1185">Reference proteome</keyword>
<proteinExistence type="inferred from homology"/>
<dbReference type="AlphaFoldDB" id="A0A6B0T195"/>
<dbReference type="InterPro" id="IPR013977">
    <property type="entry name" value="GcvT_C"/>
</dbReference>
<dbReference type="GO" id="GO:0008168">
    <property type="term" value="F:methyltransferase activity"/>
    <property type="evidence" value="ECO:0007669"/>
    <property type="project" value="UniProtKB-KW"/>
</dbReference>
<dbReference type="GO" id="GO:0019464">
    <property type="term" value="P:glycine decarboxylation via glycine cleavage system"/>
    <property type="evidence" value="ECO:0007669"/>
    <property type="project" value="UniProtKB-UniRule"/>
</dbReference>
<keyword evidence="2 3" id="KW-0808">Transferase</keyword>
<dbReference type="InterPro" id="IPR006222">
    <property type="entry name" value="GCVT_N"/>
</dbReference>
<keyword evidence="1 3" id="KW-0032">Aminotransferase</keyword>
<dbReference type="Gene3D" id="3.30.1360.120">
    <property type="entry name" value="Probable tRNA modification gtpase trme, domain 1"/>
    <property type="match status" value="2"/>
</dbReference>
<keyword evidence="7" id="KW-0489">Methyltransferase</keyword>
<evidence type="ECO:0000256" key="1">
    <source>
        <dbReference type="ARBA" id="ARBA00022576"/>
    </source>
</evidence>
<comment type="subunit">
    <text evidence="3">The glycine cleavage system is composed of four proteins: P, T, L and H.</text>
</comment>
<feature type="binding site" evidence="4">
    <location>
        <position position="235"/>
    </location>
    <ligand>
        <name>substrate</name>
    </ligand>
</feature>
<dbReference type="RefSeq" id="WP_159668701.1">
    <property type="nucleotide sequence ID" value="NZ_WUUS01000009.1"/>
</dbReference>
<evidence type="ECO:0000313" key="7">
    <source>
        <dbReference type="EMBL" id="MXR42431.1"/>
    </source>
</evidence>
<comment type="caution">
    <text evidence="7">The sequence shown here is derived from an EMBL/GenBank/DDBJ whole genome shotgun (WGS) entry which is preliminary data.</text>
</comment>
<dbReference type="GO" id="GO:0008483">
    <property type="term" value="F:transaminase activity"/>
    <property type="evidence" value="ECO:0007669"/>
    <property type="project" value="UniProtKB-KW"/>
</dbReference>
<feature type="domain" description="GCVT N-terminal" evidence="5">
    <location>
        <begin position="147"/>
        <end position="299"/>
    </location>
</feature>
<evidence type="ECO:0000259" key="6">
    <source>
        <dbReference type="Pfam" id="PF08669"/>
    </source>
</evidence>
<dbReference type="PIRSF" id="PIRSF006487">
    <property type="entry name" value="GcvT"/>
    <property type="match status" value="1"/>
</dbReference>
<comment type="function">
    <text evidence="3">The glycine cleavage system catalyzes the degradation of glycine.</text>
</comment>
<dbReference type="NCBIfam" id="NF001567">
    <property type="entry name" value="PRK00389.1"/>
    <property type="match status" value="1"/>
</dbReference>